<dbReference type="SUPFAM" id="SSF55729">
    <property type="entry name" value="Acyl-CoA N-acyltransferases (Nat)"/>
    <property type="match status" value="1"/>
</dbReference>
<keyword evidence="2" id="KW-0012">Acyltransferase</keyword>
<dbReference type="GO" id="GO:0008999">
    <property type="term" value="F:protein-N-terminal-alanine acetyltransferase activity"/>
    <property type="evidence" value="ECO:0007669"/>
    <property type="project" value="UniProtKB-EC"/>
</dbReference>
<name>A0A4V6NES3_9BACT</name>
<keyword evidence="6" id="KW-1185">Reference proteome</keyword>
<dbReference type="PANTHER" id="PTHR43877:SF2">
    <property type="entry name" value="AMINOALKYLPHOSPHONATE N-ACETYLTRANSFERASE-RELATED"/>
    <property type="match status" value="1"/>
</dbReference>
<keyword evidence="1 5" id="KW-0808">Transferase</keyword>
<dbReference type="NCBIfam" id="TIGR01575">
    <property type="entry name" value="rimI"/>
    <property type="match status" value="1"/>
</dbReference>
<comment type="catalytic activity">
    <reaction evidence="3">
        <text>N-terminal L-alanyl-[ribosomal protein bS18] + acetyl-CoA = N-terminal N(alpha)-acetyl-L-alanyl-[ribosomal protein bS18] + CoA + H(+)</text>
        <dbReference type="Rhea" id="RHEA:43756"/>
        <dbReference type="Rhea" id="RHEA-COMP:10676"/>
        <dbReference type="Rhea" id="RHEA-COMP:10677"/>
        <dbReference type="ChEBI" id="CHEBI:15378"/>
        <dbReference type="ChEBI" id="CHEBI:57287"/>
        <dbReference type="ChEBI" id="CHEBI:57288"/>
        <dbReference type="ChEBI" id="CHEBI:64718"/>
        <dbReference type="ChEBI" id="CHEBI:83683"/>
        <dbReference type="EC" id="2.3.1.266"/>
    </reaction>
</comment>
<comment type="similarity">
    <text evidence="3">Belongs to the acetyltransferase family. RimI subfamily.</text>
</comment>
<accession>A0A4V6NES3</accession>
<evidence type="ECO:0000313" key="6">
    <source>
        <dbReference type="Proteomes" id="UP000295210"/>
    </source>
</evidence>
<dbReference type="PANTHER" id="PTHR43877">
    <property type="entry name" value="AMINOALKYLPHOSPHONATE N-ACETYLTRANSFERASE-RELATED-RELATED"/>
    <property type="match status" value="1"/>
</dbReference>
<evidence type="ECO:0000256" key="3">
    <source>
        <dbReference type="RuleBase" id="RU363094"/>
    </source>
</evidence>
<dbReference type="InterPro" id="IPR016181">
    <property type="entry name" value="Acyl_CoA_acyltransferase"/>
</dbReference>
<sequence>MSFLLRAALPADLEAVSRLARSSPQAPQWSLAQYESLLVNSAVPTCCLVAELEEQIAGFVIARLVAEICELESIAVAPKAQRRGIGAALLNSALQWAASHGALRLQLEVRASNLPAILLYQQAGLQREGVRRGYYSHPDEDAILMGIEPLSDHSK</sequence>
<dbReference type="Proteomes" id="UP000295210">
    <property type="component" value="Unassembled WGS sequence"/>
</dbReference>
<dbReference type="InterPro" id="IPR000182">
    <property type="entry name" value="GNAT_dom"/>
</dbReference>
<comment type="function">
    <text evidence="3">Acetylates the N-terminal alanine of ribosomal protein bS18.</text>
</comment>
<dbReference type="AlphaFoldDB" id="A0A4V6NES3"/>
<dbReference type="InterPro" id="IPR006464">
    <property type="entry name" value="AcTrfase_RimI/Ard1"/>
</dbReference>
<keyword evidence="3" id="KW-0963">Cytoplasm</keyword>
<evidence type="ECO:0000256" key="2">
    <source>
        <dbReference type="ARBA" id="ARBA00023315"/>
    </source>
</evidence>
<dbReference type="PROSITE" id="PS51186">
    <property type="entry name" value="GNAT"/>
    <property type="match status" value="1"/>
</dbReference>
<gene>
    <name evidence="5" type="ORF">C7378_2724</name>
</gene>
<dbReference type="Pfam" id="PF00583">
    <property type="entry name" value="Acetyltransf_1"/>
    <property type="match status" value="1"/>
</dbReference>
<dbReference type="RefSeq" id="WP_165876810.1">
    <property type="nucleotide sequence ID" value="NZ_SMGK01000004.1"/>
</dbReference>
<protein>
    <recommendedName>
        <fullName evidence="3">[Ribosomal protein bS18]-alanine N-acetyltransferase</fullName>
        <ecNumber evidence="3">2.3.1.266</ecNumber>
    </recommendedName>
</protein>
<organism evidence="5 6">
    <name type="scientific">Acidipila rosea</name>
    <dbReference type="NCBI Taxonomy" id="768535"/>
    <lineage>
        <taxon>Bacteria</taxon>
        <taxon>Pseudomonadati</taxon>
        <taxon>Acidobacteriota</taxon>
        <taxon>Terriglobia</taxon>
        <taxon>Terriglobales</taxon>
        <taxon>Acidobacteriaceae</taxon>
        <taxon>Acidipila</taxon>
    </lineage>
</organism>
<reference evidence="5 6" key="1">
    <citation type="submission" date="2019-03" db="EMBL/GenBank/DDBJ databases">
        <title>Genomic Encyclopedia of Type Strains, Phase IV (KMG-IV): sequencing the most valuable type-strain genomes for metagenomic binning, comparative biology and taxonomic classification.</title>
        <authorList>
            <person name="Goeker M."/>
        </authorList>
    </citation>
    <scope>NUCLEOTIDE SEQUENCE [LARGE SCALE GENOMIC DNA]</scope>
    <source>
        <strain evidence="5 6">DSM 103428</strain>
    </source>
</reference>
<dbReference type="CDD" id="cd04301">
    <property type="entry name" value="NAT_SF"/>
    <property type="match status" value="1"/>
</dbReference>
<evidence type="ECO:0000256" key="1">
    <source>
        <dbReference type="ARBA" id="ARBA00022679"/>
    </source>
</evidence>
<dbReference type="GO" id="GO:0005737">
    <property type="term" value="C:cytoplasm"/>
    <property type="evidence" value="ECO:0007669"/>
    <property type="project" value="UniProtKB-SubCell"/>
</dbReference>
<proteinExistence type="inferred from homology"/>
<evidence type="ECO:0000313" key="5">
    <source>
        <dbReference type="EMBL" id="TCK72091.1"/>
    </source>
</evidence>
<evidence type="ECO:0000259" key="4">
    <source>
        <dbReference type="PROSITE" id="PS51186"/>
    </source>
</evidence>
<comment type="subcellular location">
    <subcellularLocation>
        <location evidence="3">Cytoplasm</location>
    </subcellularLocation>
</comment>
<dbReference type="Gene3D" id="3.40.630.30">
    <property type="match status" value="1"/>
</dbReference>
<comment type="caution">
    <text evidence="5">The sequence shown here is derived from an EMBL/GenBank/DDBJ whole genome shotgun (WGS) entry which is preliminary data.</text>
</comment>
<feature type="domain" description="N-acetyltransferase" evidence="4">
    <location>
        <begin position="3"/>
        <end position="150"/>
    </location>
</feature>
<dbReference type="EMBL" id="SMGK01000004">
    <property type="protein sequence ID" value="TCK72091.1"/>
    <property type="molecule type" value="Genomic_DNA"/>
</dbReference>
<dbReference type="EC" id="2.3.1.266" evidence="3"/>
<dbReference type="InterPro" id="IPR050832">
    <property type="entry name" value="Bact_Acetyltransf"/>
</dbReference>